<keyword evidence="2" id="KW-0732">Signal</keyword>
<feature type="chain" id="PRO_5002746961" evidence="2">
    <location>
        <begin position="20"/>
        <end position="373"/>
    </location>
</feature>
<organism evidence="4">
    <name type="scientific">Laccaria bicolor (strain S238N-H82 / ATCC MYA-4686)</name>
    <name type="common">Bicoloured deceiver</name>
    <name type="synonym">Laccaria laccata var. bicolor</name>
    <dbReference type="NCBI Taxonomy" id="486041"/>
    <lineage>
        <taxon>Eukaryota</taxon>
        <taxon>Fungi</taxon>
        <taxon>Dikarya</taxon>
        <taxon>Basidiomycota</taxon>
        <taxon>Agaricomycotina</taxon>
        <taxon>Agaricomycetes</taxon>
        <taxon>Agaricomycetidae</taxon>
        <taxon>Agaricales</taxon>
        <taxon>Agaricineae</taxon>
        <taxon>Hydnangiaceae</taxon>
        <taxon>Laccaria</taxon>
    </lineage>
</organism>
<protein>
    <submittedName>
        <fullName evidence="3">Predicted protein</fullName>
    </submittedName>
</protein>
<dbReference type="GeneID" id="6071865"/>
<dbReference type="KEGG" id="lbc:LACBIDRAFT_308755"/>
<feature type="signal peptide" evidence="2">
    <location>
        <begin position="1"/>
        <end position="19"/>
    </location>
</feature>
<evidence type="ECO:0000313" key="4">
    <source>
        <dbReference type="Proteomes" id="UP000001194"/>
    </source>
</evidence>
<dbReference type="AlphaFoldDB" id="B0CX45"/>
<evidence type="ECO:0000313" key="3">
    <source>
        <dbReference type="EMBL" id="EDR13189.1"/>
    </source>
</evidence>
<gene>
    <name evidence="3" type="ORF">LACBIDRAFT_308755</name>
</gene>
<dbReference type="Proteomes" id="UP000001194">
    <property type="component" value="Unassembled WGS sequence"/>
</dbReference>
<name>B0CX45_LACBS</name>
<feature type="region of interest" description="Disordered" evidence="1">
    <location>
        <begin position="29"/>
        <end position="62"/>
    </location>
</feature>
<keyword evidence="4" id="KW-1185">Reference proteome</keyword>
<dbReference type="InParanoid" id="B0CX45"/>
<proteinExistence type="predicted"/>
<evidence type="ECO:0000256" key="1">
    <source>
        <dbReference type="SAM" id="MobiDB-lite"/>
    </source>
</evidence>
<dbReference type="RefSeq" id="XP_001875687.1">
    <property type="nucleotide sequence ID" value="XM_001875652.1"/>
</dbReference>
<accession>B0CX45</accession>
<sequence length="373" mass="42298">MSMATFNLLTWTELMFTFASRLLQIFKRPPRRHSPPTSSTRDPPPDRVPRPSTPPTPQVLEPVVRYTGPDHLTLLPTEIVLEIASFACAASQSSYRALLLVSRRLNLLIKFDCLHFVPVRLQCNSHIENFRLLLGLYPDLVPRVRHLWINTPPRMTATNAGLNWEDGPSSPAVRVARLCTNIVTLSCSTPVLHYVNFGSSPNVTIPRSLSSERDWGSVQDSTFKHTKLRELTLLNNFFNWSFFYHDDLGAVTSTVSHLFTQLTHLTLLEPIGQDFPVKKFTSLQYFSSEIYPPSATSNTLDTWVAVTNSRVHVLLAPLPEDARITLTIHHTKVNRKEEIEMSNGARFCMVRVGKPTHFQWWADRARGGDGVWS</sequence>
<dbReference type="EMBL" id="DS547093">
    <property type="protein sequence ID" value="EDR13189.1"/>
    <property type="molecule type" value="Genomic_DNA"/>
</dbReference>
<dbReference type="HOGENOM" id="CLU_760794_0_0_1"/>
<dbReference type="OrthoDB" id="2935230at2759"/>
<evidence type="ECO:0000256" key="2">
    <source>
        <dbReference type="SAM" id="SignalP"/>
    </source>
</evidence>
<reference evidence="3 4" key="1">
    <citation type="journal article" date="2008" name="Nature">
        <title>The genome of Laccaria bicolor provides insights into mycorrhizal symbiosis.</title>
        <authorList>
            <person name="Martin F."/>
            <person name="Aerts A."/>
            <person name="Ahren D."/>
            <person name="Brun A."/>
            <person name="Danchin E.G.J."/>
            <person name="Duchaussoy F."/>
            <person name="Gibon J."/>
            <person name="Kohler A."/>
            <person name="Lindquist E."/>
            <person name="Pereda V."/>
            <person name="Salamov A."/>
            <person name="Shapiro H.J."/>
            <person name="Wuyts J."/>
            <person name="Blaudez D."/>
            <person name="Buee M."/>
            <person name="Brokstein P."/>
            <person name="Canbaeck B."/>
            <person name="Cohen D."/>
            <person name="Courty P.E."/>
            <person name="Coutinho P.M."/>
            <person name="Delaruelle C."/>
            <person name="Detter J.C."/>
            <person name="Deveau A."/>
            <person name="DiFazio S."/>
            <person name="Duplessis S."/>
            <person name="Fraissinet-Tachet L."/>
            <person name="Lucic E."/>
            <person name="Frey-Klett P."/>
            <person name="Fourrey C."/>
            <person name="Feussner I."/>
            <person name="Gay G."/>
            <person name="Grimwood J."/>
            <person name="Hoegger P.J."/>
            <person name="Jain P."/>
            <person name="Kilaru S."/>
            <person name="Labbe J."/>
            <person name="Lin Y.C."/>
            <person name="Legue V."/>
            <person name="Le Tacon F."/>
            <person name="Marmeisse R."/>
            <person name="Melayah D."/>
            <person name="Montanini B."/>
            <person name="Muratet M."/>
            <person name="Nehls U."/>
            <person name="Niculita-Hirzel H."/>
            <person name="Oudot-Le Secq M.P."/>
            <person name="Peter M."/>
            <person name="Quesneville H."/>
            <person name="Rajashekar B."/>
            <person name="Reich M."/>
            <person name="Rouhier N."/>
            <person name="Schmutz J."/>
            <person name="Yin T."/>
            <person name="Chalot M."/>
            <person name="Henrissat B."/>
            <person name="Kuees U."/>
            <person name="Lucas S."/>
            <person name="Van de Peer Y."/>
            <person name="Podila G.K."/>
            <person name="Polle A."/>
            <person name="Pukkila P.J."/>
            <person name="Richardson P.M."/>
            <person name="Rouze P."/>
            <person name="Sanders I.R."/>
            <person name="Stajich J.E."/>
            <person name="Tunlid A."/>
            <person name="Tuskan G."/>
            <person name="Grigoriev I.V."/>
        </authorList>
    </citation>
    <scope>NUCLEOTIDE SEQUENCE [LARGE SCALE GENOMIC DNA]</scope>
    <source>
        <strain evidence="4">S238N-H82 / ATCC MYA-4686</strain>
    </source>
</reference>